<protein>
    <submittedName>
        <fullName evidence="4">UDP-glucose 4-epimerase</fullName>
    </submittedName>
</protein>
<dbReference type="SUPFAM" id="SSF51735">
    <property type="entry name" value="NAD(P)-binding Rossmann-fold domains"/>
    <property type="match status" value="1"/>
</dbReference>
<reference evidence="5" key="1">
    <citation type="submission" date="2016-11" db="EMBL/GenBank/DDBJ databases">
        <authorList>
            <person name="Varghese N."/>
            <person name="Submissions S."/>
        </authorList>
    </citation>
    <scope>NUCLEOTIDE SEQUENCE [LARGE SCALE GENOMIC DNA]</scope>
    <source>
        <strain evidence="5">DSM 29440</strain>
    </source>
</reference>
<dbReference type="Proteomes" id="UP000184932">
    <property type="component" value="Unassembled WGS sequence"/>
</dbReference>
<keyword evidence="5" id="KW-1185">Reference proteome</keyword>
<feature type="domain" description="NAD-dependent epimerase/dehydratase" evidence="3">
    <location>
        <begin position="3"/>
        <end position="226"/>
    </location>
</feature>
<dbReference type="Gene3D" id="3.40.50.720">
    <property type="entry name" value="NAD(P)-binding Rossmann-like Domain"/>
    <property type="match status" value="1"/>
</dbReference>
<comment type="similarity">
    <text evidence="2">Belongs to the NAD(P)-dependent epimerase/dehydratase family.</text>
</comment>
<dbReference type="AlphaFoldDB" id="A0A1N6HMK8"/>
<dbReference type="Pfam" id="PF01370">
    <property type="entry name" value="Epimerase"/>
    <property type="match status" value="1"/>
</dbReference>
<name>A0A1N6HMK8_9RHOB</name>
<dbReference type="OrthoDB" id="9801785at2"/>
<dbReference type="InterPro" id="IPR036291">
    <property type="entry name" value="NAD(P)-bd_dom_sf"/>
</dbReference>
<dbReference type="InterPro" id="IPR001509">
    <property type="entry name" value="Epimerase_deHydtase"/>
</dbReference>
<evidence type="ECO:0000313" key="5">
    <source>
        <dbReference type="Proteomes" id="UP000184932"/>
    </source>
</evidence>
<dbReference type="PANTHER" id="PTHR43000">
    <property type="entry name" value="DTDP-D-GLUCOSE 4,6-DEHYDRATASE-RELATED"/>
    <property type="match status" value="1"/>
</dbReference>
<accession>A0A1N6HMK8</accession>
<proteinExistence type="inferred from homology"/>
<evidence type="ECO:0000259" key="3">
    <source>
        <dbReference type="Pfam" id="PF01370"/>
    </source>
</evidence>
<dbReference type="RefSeq" id="WP_074257418.1">
    <property type="nucleotide sequence ID" value="NZ_FSRL01000001.1"/>
</dbReference>
<dbReference type="EMBL" id="FSRL01000001">
    <property type="protein sequence ID" value="SIO21001.1"/>
    <property type="molecule type" value="Genomic_DNA"/>
</dbReference>
<evidence type="ECO:0000256" key="2">
    <source>
        <dbReference type="ARBA" id="ARBA00007637"/>
    </source>
</evidence>
<evidence type="ECO:0000313" key="4">
    <source>
        <dbReference type="EMBL" id="SIO21001.1"/>
    </source>
</evidence>
<evidence type="ECO:0000256" key="1">
    <source>
        <dbReference type="ARBA" id="ARBA00005125"/>
    </source>
</evidence>
<dbReference type="STRING" id="1217970.SAMN05444002_3520"/>
<organism evidence="4 5">
    <name type="scientific">Vannielia litorea</name>
    <dbReference type="NCBI Taxonomy" id="1217970"/>
    <lineage>
        <taxon>Bacteria</taxon>
        <taxon>Pseudomonadati</taxon>
        <taxon>Pseudomonadota</taxon>
        <taxon>Alphaproteobacteria</taxon>
        <taxon>Rhodobacterales</taxon>
        <taxon>Paracoccaceae</taxon>
        <taxon>Vannielia</taxon>
    </lineage>
</organism>
<sequence>MRVVMTGARGFIGLNLAHHLRAAGRGAALTGVDRHRGAPEAERGLFAAFHSGCFTDAAALELAADADAVVHLAADVSVQESLADPLATFENNAMRSLRLLDHLRRHAPQTHVIFASTGGVAADGPDGGGPTSPYAASKLAAEALLAAYAHAWGLPVLTLRLANVYGPFSHRSDGVIPRFCRRVLEGKPLRLNGDGRQTRDFIHVEDICQAIAGALETRAVGHYQLGTGVATSLNELVQMLRHLAPGRRVEVVHGPGLAGELRDHCADTARARRELGFSPRIGLREGLRCTLDWYRQELAGGEPWRLTA</sequence>
<gene>
    <name evidence="4" type="ORF">SAMN05444002_3520</name>
</gene>
<comment type="pathway">
    <text evidence="1">Bacterial outer membrane biogenesis; LPS O-antigen biosynthesis.</text>
</comment>